<evidence type="ECO:0000313" key="5">
    <source>
        <dbReference type="EMBL" id="OQR91665.1"/>
    </source>
</evidence>
<proteinExistence type="predicted"/>
<name>A0A1V9Z0Z4_ACHHY</name>
<evidence type="ECO:0000256" key="4">
    <source>
        <dbReference type="ARBA" id="ARBA00023004"/>
    </source>
</evidence>
<reference evidence="5 6" key="1">
    <citation type="journal article" date="2014" name="Genome Biol. Evol.">
        <title>The secreted proteins of Achlya hypogyna and Thraustotheca clavata identify the ancestral oomycete secretome and reveal gene acquisitions by horizontal gene transfer.</title>
        <authorList>
            <person name="Misner I."/>
            <person name="Blouin N."/>
            <person name="Leonard G."/>
            <person name="Richards T.A."/>
            <person name="Lane C.E."/>
        </authorList>
    </citation>
    <scope>NUCLEOTIDE SEQUENCE [LARGE SCALE GENOMIC DNA]</scope>
    <source>
        <strain evidence="5 6">ATCC 48635</strain>
    </source>
</reference>
<keyword evidence="6" id="KW-1185">Reference proteome</keyword>
<comment type="caution">
    <text evidence="5">The sequence shown here is derived from an EMBL/GenBank/DDBJ whole genome shotgun (WGS) entry which is preliminary data.</text>
</comment>
<keyword evidence="2" id="KW-0349">Heme</keyword>
<dbReference type="GO" id="GO:0046872">
    <property type="term" value="F:metal ion binding"/>
    <property type="evidence" value="ECO:0007669"/>
    <property type="project" value="UniProtKB-KW"/>
</dbReference>
<dbReference type="SUPFAM" id="SSF46458">
    <property type="entry name" value="Globin-like"/>
    <property type="match status" value="1"/>
</dbReference>
<protein>
    <recommendedName>
        <fullName evidence="7">Globin</fullName>
    </recommendedName>
</protein>
<dbReference type="InterPro" id="IPR012292">
    <property type="entry name" value="Globin/Proto"/>
</dbReference>
<dbReference type="OrthoDB" id="73141at2759"/>
<dbReference type="Proteomes" id="UP000243579">
    <property type="component" value="Unassembled WGS sequence"/>
</dbReference>
<gene>
    <name evidence="5" type="ORF">ACHHYP_04495</name>
</gene>
<evidence type="ECO:0008006" key="7">
    <source>
        <dbReference type="Google" id="ProtNLM"/>
    </source>
</evidence>
<dbReference type="GO" id="GO:0020037">
    <property type="term" value="F:heme binding"/>
    <property type="evidence" value="ECO:0007669"/>
    <property type="project" value="InterPro"/>
</dbReference>
<evidence type="ECO:0000256" key="1">
    <source>
        <dbReference type="ARBA" id="ARBA00022448"/>
    </source>
</evidence>
<keyword evidence="1" id="KW-0813">Transport</keyword>
<dbReference type="Pfam" id="PF01152">
    <property type="entry name" value="Bac_globin"/>
    <property type="match status" value="1"/>
</dbReference>
<accession>A0A1V9Z0Z4</accession>
<evidence type="ECO:0000313" key="6">
    <source>
        <dbReference type="Proteomes" id="UP000243579"/>
    </source>
</evidence>
<keyword evidence="4" id="KW-0408">Iron</keyword>
<dbReference type="AlphaFoldDB" id="A0A1V9Z0Z4"/>
<dbReference type="Gene3D" id="1.10.490.10">
    <property type="entry name" value="Globins"/>
    <property type="match status" value="1"/>
</dbReference>
<dbReference type="EMBL" id="JNBR01000512">
    <property type="protein sequence ID" value="OQR91665.1"/>
    <property type="molecule type" value="Genomic_DNA"/>
</dbReference>
<dbReference type="InterPro" id="IPR001486">
    <property type="entry name" value="Hemoglobin_trunc"/>
</dbReference>
<dbReference type="InterPro" id="IPR009050">
    <property type="entry name" value="Globin-like_sf"/>
</dbReference>
<sequence length="185" mass="21304">MRKDVKFETKHGRYITSEKTRRLLDDIGGAGTVHEYCTRFYARFLADAHLKAFSFLDDGAVAHADRLATFLVQEMGGDVPVPSPAFATAHHKARHCTKRHPFVRGRPFSQKDSRVWMRLHFWAARECGLARHRVFWKWYISFIQHHIAVYEKTSAAYAKEDALWSADTTAIDAYLHNGNIMVDLP</sequence>
<evidence type="ECO:0000256" key="2">
    <source>
        <dbReference type="ARBA" id="ARBA00022617"/>
    </source>
</evidence>
<organism evidence="5 6">
    <name type="scientific">Achlya hypogyna</name>
    <name type="common">Oomycete</name>
    <name type="synonym">Protoachlya hypogyna</name>
    <dbReference type="NCBI Taxonomy" id="1202772"/>
    <lineage>
        <taxon>Eukaryota</taxon>
        <taxon>Sar</taxon>
        <taxon>Stramenopiles</taxon>
        <taxon>Oomycota</taxon>
        <taxon>Saprolegniomycetes</taxon>
        <taxon>Saprolegniales</taxon>
        <taxon>Achlyaceae</taxon>
        <taxon>Achlya</taxon>
    </lineage>
</organism>
<evidence type="ECO:0000256" key="3">
    <source>
        <dbReference type="ARBA" id="ARBA00022723"/>
    </source>
</evidence>
<keyword evidence="3" id="KW-0479">Metal-binding</keyword>
<dbReference type="GO" id="GO:0019825">
    <property type="term" value="F:oxygen binding"/>
    <property type="evidence" value="ECO:0007669"/>
    <property type="project" value="InterPro"/>
</dbReference>